<dbReference type="Proteomes" id="UP000220527">
    <property type="component" value="Unassembled WGS sequence"/>
</dbReference>
<dbReference type="AlphaFoldDB" id="A0A2A6RJH3"/>
<comment type="caution">
    <text evidence="1">The sequence shown here is derived from an EMBL/GenBank/DDBJ whole genome shotgun (WGS) entry which is preliminary data.</text>
</comment>
<dbReference type="RefSeq" id="WP_097643871.1">
    <property type="nucleotide sequence ID" value="NZ_NQWI01000034.1"/>
</dbReference>
<organism evidence="1 2">
    <name type="scientific">Candidatus Viridilinea mediisalina</name>
    <dbReference type="NCBI Taxonomy" id="2024553"/>
    <lineage>
        <taxon>Bacteria</taxon>
        <taxon>Bacillati</taxon>
        <taxon>Chloroflexota</taxon>
        <taxon>Chloroflexia</taxon>
        <taxon>Chloroflexales</taxon>
        <taxon>Chloroflexineae</taxon>
        <taxon>Oscillochloridaceae</taxon>
        <taxon>Candidatus Viridilinea</taxon>
    </lineage>
</organism>
<sequence>MAAITNPFVDYLARYTTASPDHEAAFDEFLAQTAPPPGGKLRLTTRVEQFLHACFNRAAPPSIILTGNAGDGKTYLCRQVITAFTGSAVEDWQQVAQQPLVHRGMRLHIVKDLSELGEAPGLQVLHGLAKACQDGSHERYLIPTAKCSM</sequence>
<dbReference type="EMBL" id="NQWI01000034">
    <property type="protein sequence ID" value="PDW03274.1"/>
    <property type="molecule type" value="Genomic_DNA"/>
</dbReference>
<accession>A0A2A6RJH3</accession>
<proteinExistence type="predicted"/>
<keyword evidence="2" id="KW-1185">Reference proteome</keyword>
<gene>
    <name evidence="1" type="ORF">CJ255_09515</name>
</gene>
<name>A0A2A6RJH3_9CHLR</name>
<evidence type="ECO:0000313" key="1">
    <source>
        <dbReference type="EMBL" id="PDW03274.1"/>
    </source>
</evidence>
<dbReference type="OrthoDB" id="9801841at2"/>
<protein>
    <submittedName>
        <fullName evidence="1">Uncharacterized protein</fullName>
    </submittedName>
</protein>
<reference evidence="2" key="1">
    <citation type="submission" date="2017-08" db="EMBL/GenBank/DDBJ databases">
        <authorList>
            <person name="Grouzdev D.S."/>
            <person name="Gaisin V.A."/>
            <person name="Rysina M.S."/>
            <person name="Gorlenko V.M."/>
        </authorList>
    </citation>
    <scope>NUCLEOTIDE SEQUENCE [LARGE SCALE GENOMIC DNA]</scope>
    <source>
        <strain evidence="2">Kir15-3F</strain>
    </source>
</reference>
<evidence type="ECO:0000313" key="2">
    <source>
        <dbReference type="Proteomes" id="UP000220527"/>
    </source>
</evidence>